<gene>
    <name evidence="8" type="ORF">M8T91_00470</name>
</gene>
<keyword evidence="9" id="KW-1185">Reference proteome</keyword>
<dbReference type="RefSeq" id="WP_301415785.1">
    <property type="nucleotide sequence ID" value="NZ_CP098023.1"/>
</dbReference>
<dbReference type="PANTHER" id="PTHR33406:SF13">
    <property type="entry name" value="MEMBRANE PROTEIN YDFJ"/>
    <property type="match status" value="1"/>
</dbReference>
<feature type="transmembrane region" description="Helical" evidence="6">
    <location>
        <begin position="698"/>
        <end position="719"/>
    </location>
</feature>
<keyword evidence="4 6" id="KW-1133">Transmembrane helix</keyword>
<dbReference type="SUPFAM" id="SSF82866">
    <property type="entry name" value="Multidrug efflux transporter AcrB transmembrane domain"/>
    <property type="match status" value="2"/>
</dbReference>
<evidence type="ECO:0000256" key="4">
    <source>
        <dbReference type="ARBA" id="ARBA00022989"/>
    </source>
</evidence>
<feature type="transmembrane region" description="Helical" evidence="6">
    <location>
        <begin position="362"/>
        <end position="385"/>
    </location>
</feature>
<keyword evidence="2" id="KW-1003">Cell membrane</keyword>
<feature type="transmembrane region" description="Helical" evidence="6">
    <location>
        <begin position="405"/>
        <end position="424"/>
    </location>
</feature>
<dbReference type="Proteomes" id="UP001321520">
    <property type="component" value="Chromosome"/>
</dbReference>
<feature type="transmembrane region" description="Helical" evidence="6">
    <location>
        <begin position="725"/>
        <end position="749"/>
    </location>
</feature>
<reference evidence="8 9" key="1">
    <citation type="submission" date="2022-05" db="EMBL/GenBank/DDBJ databases">
        <title>Microbulbifer sp. nov., isolated from sponge.</title>
        <authorList>
            <person name="Gao L."/>
        </authorList>
    </citation>
    <scope>NUCLEOTIDE SEQUENCE [LARGE SCALE GENOMIC DNA]</scope>
    <source>
        <strain evidence="8 9">MI-G</strain>
    </source>
</reference>
<feature type="transmembrane region" description="Helical" evidence="6">
    <location>
        <begin position="337"/>
        <end position="356"/>
    </location>
</feature>
<dbReference type="InterPro" id="IPR050545">
    <property type="entry name" value="Mycobact_MmpL"/>
</dbReference>
<feature type="transmembrane region" description="Helical" evidence="6">
    <location>
        <begin position="617"/>
        <end position="634"/>
    </location>
</feature>
<protein>
    <submittedName>
        <fullName evidence="8">MMPL family transporter</fullName>
    </submittedName>
</protein>
<dbReference type="Pfam" id="PF03176">
    <property type="entry name" value="MMPL"/>
    <property type="match status" value="1"/>
</dbReference>
<evidence type="ECO:0000313" key="9">
    <source>
        <dbReference type="Proteomes" id="UP001321520"/>
    </source>
</evidence>
<accession>A0ABY9EEH5</accession>
<feature type="transmembrane region" description="Helical" evidence="6">
    <location>
        <begin position="272"/>
        <end position="292"/>
    </location>
</feature>
<name>A0ABY9EEH5_9GAMM</name>
<organism evidence="8 9">
    <name type="scientific">Microbulbifer spongiae</name>
    <dbReference type="NCBI Taxonomy" id="2944933"/>
    <lineage>
        <taxon>Bacteria</taxon>
        <taxon>Pseudomonadati</taxon>
        <taxon>Pseudomonadota</taxon>
        <taxon>Gammaproteobacteria</taxon>
        <taxon>Cellvibrionales</taxon>
        <taxon>Microbulbiferaceae</taxon>
        <taxon>Microbulbifer</taxon>
    </lineage>
</organism>
<feature type="transmembrane region" description="Helical" evidence="6">
    <location>
        <begin position="246"/>
        <end position="265"/>
    </location>
</feature>
<evidence type="ECO:0000259" key="7">
    <source>
        <dbReference type="Pfam" id="PF03176"/>
    </source>
</evidence>
<evidence type="ECO:0000313" key="8">
    <source>
        <dbReference type="EMBL" id="WKD49939.1"/>
    </source>
</evidence>
<sequence>MKFRILSWLLLVFSISILAALNYHDEWIQTDILLLANNDELPNNIEKVQSQINQKLQGGVLWVLVSSSEDTSTLAKDTKQLASKLTGSSILTSVEFRWASDKSFNNEWKFLYPFRYQLLNFNDRTILYKNPEKLIQQQLEVIYGPGGVAIDWSGDPFSIFRRYFSLSADTKIEIIGGIPIHKVGLKNYTIIYSVATPFDLGGNADTPLLLLQKKLKDWAKKNGNQLLVAGSPLHTEYAASKAQSEIRTIGAISIIAICALCIFIFRSLFPLLASIFSILLGILSGIAGVIIVLGQMHILAFVFGTIVSGLAIDYAFHFICNRLRPGCPRDNDIFQGLLLGLVSSCLAFFALSLTPFSLLKQIGIFVGFGLLGAWLTVFLLFPAVIKLNSRTITLFDNIPKINPKIYFGLIAILLILGSMIIPQIKLSSDIDLFYQSPEFLKLDEKKLNSLVKTRPESSYFLVSGNSEQQVLSREWALRDYLNKLKEQDIIKNFKGVTDRFPPKEVQLADWNLLKEFYKKDLVKEFYYKLGFKSEEINDKIKKMNQPFRIPSLMAWSEVTGELFQNLWLGCHEDRCYSVVRIYGLEGTIPELKEISGVVFIDPVSTISKIISSQNDQLIRLLPIILIIVLAVTIMRLGVKQAISVVILPLSSVIATISTIILMGTSVNLFHVAALLLIFGIGMDYAVFGHICQRKEQHYTQLSITMAGLTTLLGFGLLALSETPAIADFGLVLTIGLLLNLTLTFLYFCIRGER</sequence>
<evidence type="ECO:0000256" key="3">
    <source>
        <dbReference type="ARBA" id="ARBA00022692"/>
    </source>
</evidence>
<dbReference type="InterPro" id="IPR004869">
    <property type="entry name" value="MMPL_dom"/>
</dbReference>
<dbReference type="EMBL" id="CP098023">
    <property type="protein sequence ID" value="WKD49939.1"/>
    <property type="molecule type" value="Genomic_DNA"/>
</dbReference>
<proteinExistence type="predicted"/>
<evidence type="ECO:0000256" key="6">
    <source>
        <dbReference type="SAM" id="Phobius"/>
    </source>
</evidence>
<comment type="subcellular location">
    <subcellularLocation>
        <location evidence="1">Cell membrane</location>
        <topology evidence="1">Multi-pass membrane protein</topology>
    </subcellularLocation>
</comment>
<feature type="transmembrane region" description="Helical" evidence="6">
    <location>
        <begin position="641"/>
        <end position="662"/>
    </location>
</feature>
<feature type="transmembrane region" description="Helical" evidence="6">
    <location>
        <begin position="298"/>
        <end position="316"/>
    </location>
</feature>
<evidence type="ECO:0000256" key="2">
    <source>
        <dbReference type="ARBA" id="ARBA00022475"/>
    </source>
</evidence>
<keyword evidence="5 6" id="KW-0472">Membrane</keyword>
<evidence type="ECO:0000256" key="1">
    <source>
        <dbReference type="ARBA" id="ARBA00004651"/>
    </source>
</evidence>
<dbReference type="PANTHER" id="PTHR33406">
    <property type="entry name" value="MEMBRANE PROTEIN MJ1562-RELATED"/>
    <property type="match status" value="1"/>
</dbReference>
<evidence type="ECO:0000256" key="5">
    <source>
        <dbReference type="ARBA" id="ARBA00023136"/>
    </source>
</evidence>
<feature type="transmembrane region" description="Helical" evidence="6">
    <location>
        <begin position="668"/>
        <end position="686"/>
    </location>
</feature>
<keyword evidence="3 6" id="KW-0812">Transmembrane</keyword>
<dbReference type="Gene3D" id="1.20.1640.10">
    <property type="entry name" value="Multidrug efflux transporter AcrB transmembrane domain"/>
    <property type="match status" value="2"/>
</dbReference>
<feature type="domain" description="Membrane transport protein MMPL" evidence="7">
    <location>
        <begin position="221"/>
        <end position="396"/>
    </location>
</feature>